<dbReference type="EMBL" id="JBHUDG010000012">
    <property type="protein sequence ID" value="MFD1629872.1"/>
    <property type="molecule type" value="Genomic_DNA"/>
</dbReference>
<evidence type="ECO:0000259" key="2">
    <source>
        <dbReference type="Pfam" id="PF03629"/>
    </source>
</evidence>
<accession>A0ABW4ID51</accession>
<feature type="domain" description="Sialate O-acetylesterase" evidence="2">
    <location>
        <begin position="105"/>
        <end position="349"/>
    </location>
</feature>
<name>A0ABW4ID51_9SPHI</name>
<protein>
    <submittedName>
        <fullName evidence="3">Sialate O-acetylesterase</fullName>
    </submittedName>
</protein>
<sequence length="477" mass="53734">MKITIASTIILLLLSRISSAEIIFPSIIGNGMVLQQQFKAPLWGESNPGKKITIITSWDNKSYQTVSDQKGLFKITVNTPGAGGPYSISFNDGKEIKLSDVYIGEVWVCSGQSNMELPVRGSGDDFVLNSKQEILNAENKHIRLFRVDRYSTPMARTHSNGAWQEANAKSVSSFSAVGYFYAKILEKELKVPVGIIETAWSGTRIEAWMSAESLSRFPMIKVLPKEKMAEGRTKEMRNNPSGLFNGMVMPVIGYGIKGVIWYQGEANRLKPLEYFHLFPAMVEDWRQRWGQGNWPFYYVQIAPYSYPKDEGKNAMMVPLMREVQLKSMDKIPNSGMVISVDAGSENTIHPPDKQIIAQRLANWALANDYGKKEITFMSPLYVSKQIAGNKVKIQFKYTGKGLVSSRKALTDFEIAGEDRKFYPANAVIIDKNIIEVNSEKVIKPVAVRYAFTRWAQGKLYSSEELPVAPFRTDDWEL</sequence>
<dbReference type="InterPro" id="IPR036514">
    <property type="entry name" value="SGNH_hydro_sf"/>
</dbReference>
<comment type="caution">
    <text evidence="3">The sequence shown here is derived from an EMBL/GenBank/DDBJ whole genome shotgun (WGS) entry which is preliminary data.</text>
</comment>
<reference evidence="4" key="1">
    <citation type="journal article" date="2019" name="Int. J. Syst. Evol. Microbiol.">
        <title>The Global Catalogue of Microorganisms (GCM) 10K type strain sequencing project: providing services to taxonomists for standard genome sequencing and annotation.</title>
        <authorList>
            <consortium name="The Broad Institute Genomics Platform"/>
            <consortium name="The Broad Institute Genome Sequencing Center for Infectious Disease"/>
            <person name="Wu L."/>
            <person name="Ma J."/>
        </authorList>
    </citation>
    <scope>NUCLEOTIDE SEQUENCE [LARGE SCALE GENOMIC DNA]</scope>
    <source>
        <strain evidence="4">CCUG 53762</strain>
    </source>
</reference>
<dbReference type="PANTHER" id="PTHR22901:SF0">
    <property type="entry name" value="SIALATE O-ACETYLESTERASE"/>
    <property type="match status" value="1"/>
</dbReference>
<gene>
    <name evidence="3" type="ORF">ACFSAH_08290</name>
</gene>
<dbReference type="PANTHER" id="PTHR22901">
    <property type="entry name" value="SIALATE O-ACETYLESTERASE"/>
    <property type="match status" value="1"/>
</dbReference>
<organism evidence="3 4">
    <name type="scientific">Pseudopedobacter beijingensis</name>
    <dbReference type="NCBI Taxonomy" id="1207056"/>
    <lineage>
        <taxon>Bacteria</taxon>
        <taxon>Pseudomonadati</taxon>
        <taxon>Bacteroidota</taxon>
        <taxon>Sphingobacteriia</taxon>
        <taxon>Sphingobacteriales</taxon>
        <taxon>Sphingobacteriaceae</taxon>
        <taxon>Pseudopedobacter</taxon>
    </lineage>
</organism>
<keyword evidence="4" id="KW-1185">Reference proteome</keyword>
<evidence type="ECO:0000313" key="4">
    <source>
        <dbReference type="Proteomes" id="UP001597118"/>
    </source>
</evidence>
<dbReference type="Pfam" id="PF03629">
    <property type="entry name" value="SASA"/>
    <property type="match status" value="1"/>
</dbReference>
<dbReference type="Proteomes" id="UP001597118">
    <property type="component" value="Unassembled WGS sequence"/>
</dbReference>
<evidence type="ECO:0000256" key="1">
    <source>
        <dbReference type="ARBA" id="ARBA00022801"/>
    </source>
</evidence>
<dbReference type="RefSeq" id="WP_379662250.1">
    <property type="nucleotide sequence ID" value="NZ_JBHUDG010000012.1"/>
</dbReference>
<evidence type="ECO:0000313" key="3">
    <source>
        <dbReference type="EMBL" id="MFD1629872.1"/>
    </source>
</evidence>
<proteinExistence type="predicted"/>
<dbReference type="InterPro" id="IPR039329">
    <property type="entry name" value="SIAE"/>
</dbReference>
<dbReference type="InterPro" id="IPR005181">
    <property type="entry name" value="SASA"/>
</dbReference>
<dbReference type="SUPFAM" id="SSF52266">
    <property type="entry name" value="SGNH hydrolase"/>
    <property type="match status" value="1"/>
</dbReference>
<dbReference type="Gene3D" id="3.40.50.1110">
    <property type="entry name" value="SGNH hydrolase"/>
    <property type="match status" value="1"/>
</dbReference>
<keyword evidence="1" id="KW-0378">Hydrolase</keyword>